<dbReference type="SMART" id="SM00421">
    <property type="entry name" value="HTH_LUXR"/>
    <property type="match status" value="1"/>
</dbReference>
<dbReference type="CDD" id="cd06170">
    <property type="entry name" value="LuxR_C_like"/>
    <property type="match status" value="1"/>
</dbReference>
<dbReference type="SUPFAM" id="SSF46894">
    <property type="entry name" value="C-terminal effector domain of the bipartite response regulators"/>
    <property type="match status" value="1"/>
</dbReference>
<evidence type="ECO:0000256" key="3">
    <source>
        <dbReference type="ARBA" id="ARBA00023163"/>
    </source>
</evidence>
<dbReference type="InterPro" id="IPR011006">
    <property type="entry name" value="CheY-like_superfamily"/>
</dbReference>
<feature type="domain" description="Response regulatory" evidence="6">
    <location>
        <begin position="6"/>
        <end position="121"/>
    </location>
</feature>
<dbReference type="Pfam" id="PF00196">
    <property type="entry name" value="GerE"/>
    <property type="match status" value="1"/>
</dbReference>
<gene>
    <name evidence="7" type="ORF">WKW80_24325</name>
</gene>
<accession>A0ABU8W4Y2</accession>
<name>A0ABU8W4Y2_9BURK</name>
<evidence type="ECO:0000259" key="5">
    <source>
        <dbReference type="PROSITE" id="PS50043"/>
    </source>
</evidence>
<dbReference type="Pfam" id="PF00072">
    <property type="entry name" value="Response_reg"/>
    <property type="match status" value="1"/>
</dbReference>
<feature type="modified residue" description="4-aspartylphosphate" evidence="4">
    <location>
        <position position="56"/>
    </location>
</feature>
<feature type="domain" description="HTH luxR-type" evidence="5">
    <location>
        <begin position="137"/>
        <end position="202"/>
    </location>
</feature>
<dbReference type="RefSeq" id="WP_340366142.1">
    <property type="nucleotide sequence ID" value="NZ_JBBKZV010000019.1"/>
</dbReference>
<organism evidence="7 8">
    <name type="scientific">Variovorax humicola</name>
    <dbReference type="NCBI Taxonomy" id="1769758"/>
    <lineage>
        <taxon>Bacteria</taxon>
        <taxon>Pseudomonadati</taxon>
        <taxon>Pseudomonadota</taxon>
        <taxon>Betaproteobacteria</taxon>
        <taxon>Burkholderiales</taxon>
        <taxon>Comamonadaceae</taxon>
        <taxon>Variovorax</taxon>
    </lineage>
</organism>
<dbReference type="PRINTS" id="PR00038">
    <property type="entry name" value="HTHLUXR"/>
</dbReference>
<dbReference type="SUPFAM" id="SSF52172">
    <property type="entry name" value="CheY-like"/>
    <property type="match status" value="1"/>
</dbReference>
<dbReference type="PROSITE" id="PS50110">
    <property type="entry name" value="RESPONSE_REGULATORY"/>
    <property type="match status" value="1"/>
</dbReference>
<dbReference type="Gene3D" id="3.40.50.2300">
    <property type="match status" value="1"/>
</dbReference>
<dbReference type="InterPro" id="IPR016032">
    <property type="entry name" value="Sig_transdc_resp-reg_C-effctor"/>
</dbReference>
<evidence type="ECO:0000313" key="8">
    <source>
        <dbReference type="Proteomes" id="UP001363010"/>
    </source>
</evidence>
<dbReference type="PANTHER" id="PTHR44688:SF16">
    <property type="entry name" value="DNA-BINDING TRANSCRIPTIONAL ACTIVATOR DEVR_DOSR"/>
    <property type="match status" value="1"/>
</dbReference>
<dbReference type="Gene3D" id="1.10.10.10">
    <property type="entry name" value="Winged helix-like DNA-binding domain superfamily/Winged helix DNA-binding domain"/>
    <property type="match status" value="1"/>
</dbReference>
<dbReference type="InterPro" id="IPR036388">
    <property type="entry name" value="WH-like_DNA-bd_sf"/>
</dbReference>
<reference evidence="7 8" key="1">
    <citation type="submission" date="2024-03" db="EMBL/GenBank/DDBJ databases">
        <title>Novel species of the genus Variovorax.</title>
        <authorList>
            <person name="Liu Q."/>
            <person name="Xin Y.-H."/>
        </authorList>
    </citation>
    <scope>NUCLEOTIDE SEQUENCE [LARGE SCALE GENOMIC DNA]</scope>
    <source>
        <strain evidence="7 8">KACC 18501</strain>
    </source>
</reference>
<dbReference type="SMART" id="SM00448">
    <property type="entry name" value="REC"/>
    <property type="match status" value="1"/>
</dbReference>
<dbReference type="EMBL" id="JBBKZV010000019">
    <property type="protein sequence ID" value="MEJ8825115.1"/>
    <property type="molecule type" value="Genomic_DNA"/>
</dbReference>
<protein>
    <submittedName>
        <fullName evidence="7">Response regulator</fullName>
    </submittedName>
</protein>
<dbReference type="InterPro" id="IPR001789">
    <property type="entry name" value="Sig_transdc_resp-reg_receiver"/>
</dbReference>
<dbReference type="PANTHER" id="PTHR44688">
    <property type="entry name" value="DNA-BINDING TRANSCRIPTIONAL ACTIVATOR DEVR_DOSR"/>
    <property type="match status" value="1"/>
</dbReference>
<comment type="caution">
    <text evidence="7">The sequence shown here is derived from an EMBL/GenBank/DDBJ whole genome shotgun (WGS) entry which is preliminary data.</text>
</comment>
<evidence type="ECO:0000256" key="4">
    <source>
        <dbReference type="PROSITE-ProRule" id="PRU00169"/>
    </source>
</evidence>
<keyword evidence="3" id="KW-0804">Transcription</keyword>
<evidence type="ECO:0000259" key="6">
    <source>
        <dbReference type="PROSITE" id="PS50110"/>
    </source>
</evidence>
<dbReference type="Proteomes" id="UP001363010">
    <property type="component" value="Unassembled WGS sequence"/>
</dbReference>
<evidence type="ECO:0000256" key="2">
    <source>
        <dbReference type="ARBA" id="ARBA00023125"/>
    </source>
</evidence>
<keyword evidence="1" id="KW-0805">Transcription regulation</keyword>
<keyword evidence="4" id="KW-0597">Phosphoprotein</keyword>
<keyword evidence="2" id="KW-0238">DNA-binding</keyword>
<proteinExistence type="predicted"/>
<keyword evidence="8" id="KW-1185">Reference proteome</keyword>
<dbReference type="PROSITE" id="PS50043">
    <property type="entry name" value="HTH_LUXR_2"/>
    <property type="match status" value="1"/>
</dbReference>
<dbReference type="InterPro" id="IPR000792">
    <property type="entry name" value="Tscrpt_reg_LuxR_C"/>
</dbReference>
<evidence type="ECO:0000313" key="7">
    <source>
        <dbReference type="EMBL" id="MEJ8825115.1"/>
    </source>
</evidence>
<sequence>MSLNPVVHVVDDDDALRVALLRLLNASGHEARGYASTGEFLLHALPPDHAGCLLLDVNLPGPSGLELQEVLLQHGCTLPVVFLTGRADVASGVRAMKAGAVDFLQKPVHRESLLAALERALAKDAAQRALRDESRELHALFASLTTREREVFDLVIAGKLNKQIADQLRTSERTVKTHRAQLMLKLGADSATDLGALAERLRRTG</sequence>
<evidence type="ECO:0000256" key="1">
    <source>
        <dbReference type="ARBA" id="ARBA00023015"/>
    </source>
</evidence>